<dbReference type="Proteomes" id="UP000035661">
    <property type="component" value="Chromosome"/>
</dbReference>
<proteinExistence type="predicted"/>
<dbReference type="STRING" id="315358.SERIO_v1c05370"/>
<reference evidence="2" key="2">
    <citation type="submission" date="2015-06" db="EMBL/GenBank/DDBJ databases">
        <title>Complete genome sequence of Spiroplasma eriocheiris TDA-040725-5 (DSM 21848).</title>
        <authorList>
            <person name="Lo W.-S."/>
            <person name="Kuo C.-H."/>
        </authorList>
    </citation>
    <scope>NUCLEOTIDE SEQUENCE [LARGE SCALE GENOMIC DNA]</scope>
    <source>
        <strain evidence="2">TDA-040725-5</strain>
    </source>
</reference>
<name>A0A0H3XJR6_9MOLU</name>
<organism evidence="1 2">
    <name type="scientific">Spiroplasma eriocheiris</name>
    <dbReference type="NCBI Taxonomy" id="315358"/>
    <lineage>
        <taxon>Bacteria</taxon>
        <taxon>Bacillati</taxon>
        <taxon>Mycoplasmatota</taxon>
        <taxon>Mollicutes</taxon>
        <taxon>Entomoplasmatales</taxon>
        <taxon>Spiroplasmataceae</taxon>
        <taxon>Spiroplasma</taxon>
    </lineage>
</organism>
<keyword evidence="2" id="KW-1185">Reference proteome</keyword>
<accession>A0A0H3XJR6</accession>
<dbReference type="PATRIC" id="fig|743698.3.peg.536"/>
<protein>
    <submittedName>
        <fullName evidence="1">Uncharacterized protein</fullName>
    </submittedName>
</protein>
<evidence type="ECO:0000313" key="1">
    <source>
        <dbReference type="EMBL" id="AKM54111.1"/>
    </source>
</evidence>
<dbReference type="EMBL" id="CP011856">
    <property type="protein sequence ID" value="AKM54111.1"/>
    <property type="molecule type" value="Genomic_DNA"/>
</dbReference>
<dbReference type="RefSeq" id="WP_047791351.1">
    <property type="nucleotide sequence ID" value="NZ_CP011856.1"/>
</dbReference>
<reference evidence="1 2" key="1">
    <citation type="journal article" date="2015" name="Genome Biol. Evol.">
        <title>Found and Lost: The Fates of Horizontally Acquired Genes in Arthropod-Symbiotic Spiroplasma.</title>
        <authorList>
            <person name="Lo W.S."/>
            <person name="Gasparich G.E."/>
            <person name="Kuo C.H."/>
        </authorList>
    </citation>
    <scope>NUCLEOTIDE SEQUENCE [LARGE SCALE GENOMIC DNA]</scope>
    <source>
        <strain evidence="2">TDA-040725-5</strain>
    </source>
</reference>
<dbReference type="KEGG" id="seri:SERIO_v1c05370"/>
<dbReference type="AlphaFoldDB" id="A0A0H3XJR6"/>
<evidence type="ECO:0000313" key="2">
    <source>
        <dbReference type="Proteomes" id="UP000035661"/>
    </source>
</evidence>
<sequence>MANPSMTPLMTFLQLKYKFDSYTKLINNFTNREDKDFNTTMPEAWVQGKNKMAAALGVENSDKTNNWKNDFQKEFYQKIIAIENKYNSQLGLQKYQQVCNLKLTQTLEVFLDNYFKIYDDLSSSLIKMYKNNSDLNFNDEMSENFTKNVWKNKIELMQKALNFMEFIYEGLVNELPLFQSDEYFKKMQSLSDAMETNWRKIKIYQDTYKINIENNDLEKFYEVFSSEFHQLKAAKKSAENLAKKRAIILNIKDLSDDYQNSR</sequence>
<gene>
    <name evidence="1" type="ORF">SERIO_v1c05370</name>
</gene>